<dbReference type="SUPFAM" id="SSF46785">
    <property type="entry name" value="Winged helix' DNA-binding domain"/>
    <property type="match status" value="1"/>
</dbReference>
<dbReference type="AlphaFoldDB" id="A0A132BYZ7"/>
<evidence type="ECO:0000313" key="6">
    <source>
        <dbReference type="EMBL" id="KUP93514.1"/>
    </source>
</evidence>
<dbReference type="InterPro" id="IPR050176">
    <property type="entry name" value="LTTR"/>
</dbReference>
<evidence type="ECO:0000313" key="7">
    <source>
        <dbReference type="Proteomes" id="UP000068382"/>
    </source>
</evidence>
<dbReference type="PRINTS" id="PR00039">
    <property type="entry name" value="HTHLYSR"/>
</dbReference>
<organism evidence="6 7">
    <name type="scientific">Tritonibacter horizontis</name>
    <dbReference type="NCBI Taxonomy" id="1768241"/>
    <lineage>
        <taxon>Bacteria</taxon>
        <taxon>Pseudomonadati</taxon>
        <taxon>Pseudomonadota</taxon>
        <taxon>Alphaproteobacteria</taxon>
        <taxon>Rhodobacterales</taxon>
        <taxon>Paracoccaceae</taxon>
        <taxon>Tritonibacter</taxon>
    </lineage>
</organism>
<keyword evidence="7" id="KW-1185">Reference proteome</keyword>
<dbReference type="InterPro" id="IPR000847">
    <property type="entry name" value="LysR_HTH_N"/>
</dbReference>
<dbReference type="InterPro" id="IPR036388">
    <property type="entry name" value="WH-like_DNA-bd_sf"/>
</dbReference>
<evidence type="ECO:0000256" key="4">
    <source>
        <dbReference type="ARBA" id="ARBA00023163"/>
    </source>
</evidence>
<proteinExistence type="inferred from homology"/>
<protein>
    <submittedName>
        <fullName evidence="6">HTH-type transcriptional regulator YofA</fullName>
    </submittedName>
</protein>
<dbReference type="PROSITE" id="PS50931">
    <property type="entry name" value="HTH_LYSR"/>
    <property type="match status" value="1"/>
</dbReference>
<comment type="caution">
    <text evidence="6">The sequence shown here is derived from an EMBL/GenBank/DDBJ whole genome shotgun (WGS) entry which is preliminary data.</text>
</comment>
<dbReference type="RefSeq" id="WP_068241885.1">
    <property type="nucleotide sequence ID" value="NZ_LPUY01000050.1"/>
</dbReference>
<evidence type="ECO:0000256" key="2">
    <source>
        <dbReference type="ARBA" id="ARBA00023015"/>
    </source>
</evidence>
<keyword evidence="3" id="KW-0238">DNA-binding</keyword>
<name>A0A132BYZ7_9RHOB</name>
<dbReference type="SUPFAM" id="SSF53850">
    <property type="entry name" value="Periplasmic binding protein-like II"/>
    <property type="match status" value="1"/>
</dbReference>
<dbReference type="GO" id="GO:0003700">
    <property type="term" value="F:DNA-binding transcription factor activity"/>
    <property type="evidence" value="ECO:0007669"/>
    <property type="project" value="InterPro"/>
</dbReference>
<gene>
    <name evidence="6" type="primary">yofA_2</name>
    <name evidence="6" type="ORF">TRIHO_16100</name>
</gene>
<evidence type="ECO:0000256" key="1">
    <source>
        <dbReference type="ARBA" id="ARBA00009437"/>
    </source>
</evidence>
<dbReference type="Proteomes" id="UP000068382">
    <property type="component" value="Unassembled WGS sequence"/>
</dbReference>
<keyword evidence="4" id="KW-0804">Transcription</keyword>
<dbReference type="Pfam" id="PF00126">
    <property type="entry name" value="HTH_1"/>
    <property type="match status" value="1"/>
</dbReference>
<dbReference type="PANTHER" id="PTHR30579:SF7">
    <property type="entry name" value="HTH-TYPE TRANSCRIPTIONAL REGULATOR LRHA-RELATED"/>
    <property type="match status" value="1"/>
</dbReference>
<dbReference type="FunFam" id="1.10.10.10:FF:000001">
    <property type="entry name" value="LysR family transcriptional regulator"/>
    <property type="match status" value="1"/>
</dbReference>
<feature type="domain" description="HTH lysR-type" evidence="5">
    <location>
        <begin position="5"/>
        <end position="62"/>
    </location>
</feature>
<dbReference type="PANTHER" id="PTHR30579">
    <property type="entry name" value="TRANSCRIPTIONAL REGULATOR"/>
    <property type="match status" value="1"/>
</dbReference>
<dbReference type="Pfam" id="PF03466">
    <property type="entry name" value="LysR_substrate"/>
    <property type="match status" value="1"/>
</dbReference>
<accession>A0A132BYZ7</accession>
<dbReference type="PATRIC" id="fig|1768241.3.peg.1691"/>
<dbReference type="OrthoDB" id="8097684at2"/>
<keyword evidence="2" id="KW-0805">Transcription regulation</keyword>
<evidence type="ECO:0000256" key="3">
    <source>
        <dbReference type="ARBA" id="ARBA00023125"/>
    </source>
</evidence>
<dbReference type="InterPro" id="IPR036390">
    <property type="entry name" value="WH_DNA-bd_sf"/>
</dbReference>
<dbReference type="InterPro" id="IPR005119">
    <property type="entry name" value="LysR_subst-bd"/>
</dbReference>
<comment type="similarity">
    <text evidence="1">Belongs to the LysR transcriptional regulatory family.</text>
</comment>
<reference evidence="6 7" key="1">
    <citation type="submission" date="2015-12" db="EMBL/GenBank/DDBJ databases">
        <title>Genome sequence of the marine Rhodobacteraceae strain O3.65, Candidatus Tritonibacter horizontis.</title>
        <authorList>
            <person name="Poehlein A."/>
            <person name="Giebel H.A."/>
            <person name="Voget S."/>
            <person name="Brinkhoff T."/>
        </authorList>
    </citation>
    <scope>NUCLEOTIDE SEQUENCE [LARGE SCALE GENOMIC DNA]</scope>
    <source>
        <strain evidence="6 7">O3.65</strain>
    </source>
</reference>
<sequence length="306" mass="33287">MMRNLDITTLRSFVAVADTGGVTRAASFLHLTQSAVSMQLKRLEDMLGVELLDRTGRSIGLTAAGEQLLGYARRMLSLNDEIITRLTDQAFEGEVTLGVPHDVVHPVIPMVLQRFNVQFPRVKVSLCTSNTRDLRADFAQGRFDLIVTTESVAGDGGETIHQMPLRWIGALNGHSWRQRPLRIGFCRSCIFRGVATAALDAAGIDWEMAVDSESDRTVEATISADLAIGVLLEGTQPQHQQVIDHGGSLPRLPVQHINLYGVERARAQYVEHLAHLIRQGFAGLAQPGVRAVGTEVVTPAGQLGVA</sequence>
<dbReference type="EMBL" id="LPUY01000050">
    <property type="protein sequence ID" value="KUP93514.1"/>
    <property type="molecule type" value="Genomic_DNA"/>
</dbReference>
<dbReference type="Gene3D" id="3.40.190.10">
    <property type="entry name" value="Periplasmic binding protein-like II"/>
    <property type="match status" value="2"/>
</dbReference>
<dbReference type="Gene3D" id="1.10.10.10">
    <property type="entry name" value="Winged helix-like DNA-binding domain superfamily/Winged helix DNA-binding domain"/>
    <property type="match status" value="1"/>
</dbReference>
<evidence type="ECO:0000259" key="5">
    <source>
        <dbReference type="PROSITE" id="PS50931"/>
    </source>
</evidence>
<dbReference type="GO" id="GO:0003677">
    <property type="term" value="F:DNA binding"/>
    <property type="evidence" value="ECO:0007669"/>
    <property type="project" value="UniProtKB-KW"/>
</dbReference>